<evidence type="ECO:0000313" key="1">
    <source>
        <dbReference type="EMBL" id="SFG70670.1"/>
    </source>
</evidence>
<keyword evidence="2" id="KW-1185">Reference proteome</keyword>
<dbReference type="EMBL" id="FOOX01000008">
    <property type="protein sequence ID" value="SFG70670.1"/>
    <property type="molecule type" value="Genomic_DNA"/>
</dbReference>
<evidence type="ECO:0000313" key="2">
    <source>
        <dbReference type="Proteomes" id="UP000199337"/>
    </source>
</evidence>
<dbReference type="RefSeq" id="WP_238456437.1">
    <property type="nucleotide sequence ID" value="NZ_FOOX01000008.1"/>
</dbReference>
<dbReference type="PANTHER" id="PTHR42827">
    <property type="entry name" value="IRON-SULFUR CLUSTER-BINDING PROTEIN-RELATED"/>
    <property type="match status" value="1"/>
</dbReference>
<reference evidence="2" key="1">
    <citation type="submission" date="2016-10" db="EMBL/GenBank/DDBJ databases">
        <authorList>
            <person name="Varghese N."/>
            <person name="Submissions S."/>
        </authorList>
    </citation>
    <scope>NUCLEOTIDE SEQUENCE [LARGE SCALE GENOMIC DNA]</scope>
    <source>
        <strain evidence="2">DSM 17038</strain>
    </source>
</reference>
<protein>
    <submittedName>
        <fullName evidence="1">Uncharacterized protein</fullName>
    </submittedName>
</protein>
<dbReference type="AlphaFoldDB" id="A0A1I2U0K3"/>
<sequence>MSLRELIDLQIKKSIPEFGIVSYYREPLVGFASASDHLFTQIKQVVGPQHMHPKEFLSGAKTVVAFFLPFSDIIINANRKASGVAREWAEAYIETNKLITKICGQVINLLEKEGYSALAEKPTHNFNEEDLTAGWSHKSVAFVAGLGTFGANRMLITKAGCAGRFGSIVTSAVIPPSSKPQEEYCRLL</sequence>
<dbReference type="Proteomes" id="UP000199337">
    <property type="component" value="Unassembled WGS sequence"/>
</dbReference>
<name>A0A1I2U0K3_9FIRM</name>
<organism evidence="1 2">
    <name type="scientific">Desulfotruncus arcticus DSM 17038</name>
    <dbReference type="NCBI Taxonomy" id="1121424"/>
    <lineage>
        <taxon>Bacteria</taxon>
        <taxon>Bacillati</taxon>
        <taxon>Bacillota</taxon>
        <taxon>Clostridia</taxon>
        <taxon>Eubacteriales</taxon>
        <taxon>Desulfallaceae</taxon>
        <taxon>Desulfotruncus</taxon>
    </lineage>
</organism>
<dbReference type="PANTHER" id="PTHR42827:SF1">
    <property type="entry name" value="IRON-SULFUR CLUSTER-BINDING PROTEIN"/>
    <property type="match status" value="1"/>
</dbReference>
<gene>
    <name evidence="1" type="ORF">SAMN05660649_02439</name>
</gene>
<dbReference type="STRING" id="341036.SAMN05660649_02439"/>
<accession>A0A1I2U0K3</accession>
<proteinExistence type="predicted"/>